<dbReference type="InterPro" id="IPR010096">
    <property type="entry name" value="NADH-Q_OxRdtase_suN/2"/>
</dbReference>
<organism evidence="7">
    <name type="scientific">marine metagenome</name>
    <dbReference type="NCBI Taxonomy" id="408172"/>
    <lineage>
        <taxon>unclassified sequences</taxon>
        <taxon>metagenomes</taxon>
        <taxon>ecological metagenomes</taxon>
    </lineage>
</organism>
<dbReference type="Pfam" id="PF00361">
    <property type="entry name" value="Proton_antipo_M"/>
    <property type="match status" value="1"/>
</dbReference>
<feature type="transmembrane region" description="Helical" evidence="5">
    <location>
        <begin position="6"/>
        <end position="22"/>
    </location>
</feature>
<feature type="transmembrane region" description="Helical" evidence="5">
    <location>
        <begin position="365"/>
        <end position="388"/>
    </location>
</feature>
<feature type="transmembrane region" description="Helical" evidence="5">
    <location>
        <begin position="231"/>
        <end position="252"/>
    </location>
</feature>
<feature type="transmembrane region" description="Helical" evidence="5">
    <location>
        <begin position="119"/>
        <end position="138"/>
    </location>
</feature>
<dbReference type="GO" id="GO:0008137">
    <property type="term" value="F:NADH dehydrogenase (ubiquinone) activity"/>
    <property type="evidence" value="ECO:0007669"/>
    <property type="project" value="InterPro"/>
</dbReference>
<dbReference type="InterPro" id="IPR001750">
    <property type="entry name" value="ND/Mrp_TM"/>
</dbReference>
<feature type="transmembrane region" description="Helical" evidence="5">
    <location>
        <begin position="453"/>
        <end position="471"/>
    </location>
</feature>
<dbReference type="EMBL" id="UINC01000221">
    <property type="protein sequence ID" value="SUZ51389.1"/>
    <property type="molecule type" value="Genomic_DNA"/>
</dbReference>
<dbReference type="NCBIfam" id="TIGR01770">
    <property type="entry name" value="NDH_I_N"/>
    <property type="match status" value="1"/>
</dbReference>
<reference evidence="7" key="1">
    <citation type="submission" date="2018-05" db="EMBL/GenBank/DDBJ databases">
        <authorList>
            <person name="Lanie J.A."/>
            <person name="Ng W.-L."/>
            <person name="Kazmierczak K.M."/>
            <person name="Andrzejewski T.M."/>
            <person name="Davidsen T.M."/>
            <person name="Wayne K.J."/>
            <person name="Tettelin H."/>
            <person name="Glass J.I."/>
            <person name="Rusch D."/>
            <person name="Podicherti R."/>
            <person name="Tsui H.-C.T."/>
            <person name="Winkler M.E."/>
        </authorList>
    </citation>
    <scope>NUCLEOTIDE SEQUENCE</scope>
</reference>
<evidence type="ECO:0000259" key="6">
    <source>
        <dbReference type="Pfam" id="PF00361"/>
    </source>
</evidence>
<feature type="transmembrane region" description="Helical" evidence="5">
    <location>
        <begin position="293"/>
        <end position="312"/>
    </location>
</feature>
<evidence type="ECO:0000256" key="5">
    <source>
        <dbReference type="SAM" id="Phobius"/>
    </source>
</evidence>
<feature type="transmembrane region" description="Helical" evidence="5">
    <location>
        <begin position="150"/>
        <end position="174"/>
    </location>
</feature>
<feature type="transmembrane region" description="Helical" evidence="5">
    <location>
        <begin position="324"/>
        <end position="345"/>
    </location>
</feature>
<sequence length="489" mass="52545">MTPEFALAGLAFLVFAVDLFLPEGRKGMLAWLSMAGLIALIVLSIVMLWDEQESLYDGLLAVDDFALFFKVFFMGMGIFIILSSMDFVENKLKHQGEFYGLLLFSILGMNVMAQSRELLTAYIALELLSFSLYVLAAYAKDSAKSNESALKYIIVGAVSSGILLYGVSMVYSTLGVTKFEDIAAGLASASEVAPALWVGVGLILVGLMFKVSAVPFHMWAPDVYEGAPYPVTAYLAIGSKAAAFALILRLVSEGFVPAAERWEQWQLVFAVVAAVTMLVGNLVALAQKNLKRLMAYSSIGHAGFILAGITALSSDSHLASNGVMFYLVGYAITNLVVFAAIISFFNMTGKEMIADLGGLADQQPFLAACLGMGLFSLAGLPIFVGFTMKFYLFTAVATEGFLWLAALAVFASLISLYYYLQVLRQVYIEPAPPGEGGSAMADEHPALNRIPSLPLLTVLGTGAAAMIWLGVYPRPLIEVIEVASRALVT</sequence>
<dbReference type="GO" id="GO:0042773">
    <property type="term" value="P:ATP synthesis coupled electron transport"/>
    <property type="evidence" value="ECO:0007669"/>
    <property type="project" value="InterPro"/>
</dbReference>
<accession>A0A381NAC4</accession>
<comment type="subcellular location">
    <subcellularLocation>
        <location evidence="1">Membrane</location>
        <topology evidence="1">Multi-pass membrane protein</topology>
    </subcellularLocation>
</comment>
<feature type="transmembrane region" description="Helical" evidence="5">
    <location>
        <begin position="29"/>
        <end position="49"/>
    </location>
</feature>
<evidence type="ECO:0000256" key="4">
    <source>
        <dbReference type="ARBA" id="ARBA00023136"/>
    </source>
</evidence>
<keyword evidence="4 5" id="KW-0472">Membrane</keyword>
<keyword evidence="3 5" id="KW-1133">Transmembrane helix</keyword>
<dbReference type="AlphaFoldDB" id="A0A381NAC4"/>
<dbReference type="HAMAP" id="MF_00445">
    <property type="entry name" value="NDH1_NuoN_1"/>
    <property type="match status" value="1"/>
</dbReference>
<feature type="transmembrane region" description="Helical" evidence="5">
    <location>
        <begin position="65"/>
        <end position="84"/>
    </location>
</feature>
<feature type="transmembrane region" description="Helical" evidence="5">
    <location>
        <begin position="400"/>
        <end position="420"/>
    </location>
</feature>
<dbReference type="PANTHER" id="PTHR22773">
    <property type="entry name" value="NADH DEHYDROGENASE"/>
    <property type="match status" value="1"/>
</dbReference>
<gene>
    <name evidence="7" type="ORF">METZ01_LOCUS4243</name>
</gene>
<proteinExistence type="inferred from homology"/>
<evidence type="ECO:0000256" key="1">
    <source>
        <dbReference type="ARBA" id="ARBA00004141"/>
    </source>
</evidence>
<dbReference type="GO" id="GO:0016020">
    <property type="term" value="C:membrane"/>
    <property type="evidence" value="ECO:0007669"/>
    <property type="project" value="UniProtKB-SubCell"/>
</dbReference>
<keyword evidence="2 5" id="KW-0812">Transmembrane</keyword>
<feature type="transmembrane region" description="Helical" evidence="5">
    <location>
        <begin position="96"/>
        <end position="113"/>
    </location>
</feature>
<feature type="domain" description="NADH:quinone oxidoreductase/Mrp antiporter transmembrane" evidence="6">
    <location>
        <begin position="115"/>
        <end position="415"/>
    </location>
</feature>
<feature type="transmembrane region" description="Helical" evidence="5">
    <location>
        <begin position="194"/>
        <end position="219"/>
    </location>
</feature>
<name>A0A381NAC4_9ZZZZ</name>
<evidence type="ECO:0000313" key="7">
    <source>
        <dbReference type="EMBL" id="SUZ51389.1"/>
    </source>
</evidence>
<feature type="transmembrane region" description="Helical" evidence="5">
    <location>
        <begin position="264"/>
        <end position="286"/>
    </location>
</feature>
<evidence type="ECO:0000256" key="3">
    <source>
        <dbReference type="ARBA" id="ARBA00022989"/>
    </source>
</evidence>
<protein>
    <recommendedName>
        <fullName evidence="6">NADH:quinone oxidoreductase/Mrp antiporter transmembrane domain-containing protein</fullName>
    </recommendedName>
</protein>
<evidence type="ECO:0000256" key="2">
    <source>
        <dbReference type="ARBA" id="ARBA00022692"/>
    </source>
</evidence>